<feature type="domain" description="Nephrocystin 3-like N-terminal" evidence="5">
    <location>
        <begin position="317"/>
        <end position="472"/>
    </location>
</feature>
<keyword evidence="1" id="KW-0677">Repeat</keyword>
<dbReference type="InterPro" id="IPR031350">
    <property type="entry name" value="Goodbye_dom"/>
</dbReference>
<feature type="compositionally biased region" description="Acidic residues" evidence="3">
    <location>
        <begin position="10"/>
        <end position="22"/>
    </location>
</feature>
<dbReference type="PANTHER" id="PTHR10039:SF17">
    <property type="entry name" value="FUNGAL STAND N-TERMINAL GOODBYE DOMAIN-CONTAINING PROTEIN-RELATED"/>
    <property type="match status" value="1"/>
</dbReference>
<accession>A0A4Q4SC12</accession>
<gene>
    <name evidence="6" type="ORF">AA0113_g4628</name>
</gene>
<reference evidence="7" key="1">
    <citation type="journal article" date="2019" name="bioRxiv">
        <title>Genomics, evolutionary history and diagnostics of the Alternaria alternata species group including apple and Asian pear pathotypes.</title>
        <authorList>
            <person name="Armitage A.D."/>
            <person name="Cockerton H.M."/>
            <person name="Sreenivasaprasad S."/>
            <person name="Woodhall J.W."/>
            <person name="Lane C.R."/>
            <person name="Harrison R.J."/>
            <person name="Clarkson J.P."/>
        </authorList>
    </citation>
    <scope>NUCLEOTIDE SEQUENCE [LARGE SCALE GENOMIC DNA]</scope>
    <source>
        <strain evidence="7">RGR 97.0016</strain>
    </source>
</reference>
<dbReference type="Pfam" id="PF24883">
    <property type="entry name" value="NPHP3_N"/>
    <property type="match status" value="1"/>
</dbReference>
<name>A0A4Q4SC12_9PLEO</name>
<keyword evidence="2" id="KW-0175">Coiled coil</keyword>
<protein>
    <submittedName>
        <fullName evidence="6">Uncharacterized protein</fullName>
    </submittedName>
</protein>
<dbReference type="PANTHER" id="PTHR10039">
    <property type="entry name" value="AMELOGENIN"/>
    <property type="match status" value="1"/>
</dbReference>
<dbReference type="SUPFAM" id="SSF48452">
    <property type="entry name" value="TPR-like"/>
    <property type="match status" value="1"/>
</dbReference>
<dbReference type="Gene3D" id="3.40.50.300">
    <property type="entry name" value="P-loop containing nucleotide triphosphate hydrolases"/>
    <property type="match status" value="1"/>
</dbReference>
<evidence type="ECO:0000256" key="1">
    <source>
        <dbReference type="ARBA" id="ARBA00022737"/>
    </source>
</evidence>
<evidence type="ECO:0000313" key="6">
    <source>
        <dbReference type="EMBL" id="RYO67376.1"/>
    </source>
</evidence>
<feature type="coiled-coil region" evidence="2">
    <location>
        <begin position="226"/>
        <end position="253"/>
    </location>
</feature>
<dbReference type="InterPro" id="IPR056884">
    <property type="entry name" value="NPHP3-like_N"/>
</dbReference>
<evidence type="ECO:0000256" key="2">
    <source>
        <dbReference type="SAM" id="Coils"/>
    </source>
</evidence>
<dbReference type="OrthoDB" id="2913095at2759"/>
<dbReference type="Proteomes" id="UP000293823">
    <property type="component" value="Unassembled WGS sequence"/>
</dbReference>
<dbReference type="InterPro" id="IPR011990">
    <property type="entry name" value="TPR-like_helical_dom_sf"/>
</dbReference>
<evidence type="ECO:0000313" key="7">
    <source>
        <dbReference type="Proteomes" id="UP000293823"/>
    </source>
</evidence>
<keyword evidence="7" id="KW-1185">Reference proteome</keyword>
<dbReference type="EMBL" id="PEJP01000015">
    <property type="protein sequence ID" value="RYO67376.1"/>
    <property type="molecule type" value="Genomic_DNA"/>
</dbReference>
<organism evidence="6 7">
    <name type="scientific">Alternaria arborescens</name>
    <dbReference type="NCBI Taxonomy" id="156630"/>
    <lineage>
        <taxon>Eukaryota</taxon>
        <taxon>Fungi</taxon>
        <taxon>Dikarya</taxon>
        <taxon>Ascomycota</taxon>
        <taxon>Pezizomycotina</taxon>
        <taxon>Dothideomycetes</taxon>
        <taxon>Pleosporomycetidae</taxon>
        <taxon>Pleosporales</taxon>
        <taxon>Pleosporineae</taxon>
        <taxon>Pleosporaceae</taxon>
        <taxon>Alternaria</taxon>
        <taxon>Alternaria sect. Alternaria</taxon>
    </lineage>
</organism>
<evidence type="ECO:0000256" key="3">
    <source>
        <dbReference type="SAM" id="MobiDB-lite"/>
    </source>
</evidence>
<dbReference type="InterPro" id="IPR027417">
    <property type="entry name" value="P-loop_NTPase"/>
</dbReference>
<feature type="region of interest" description="Disordered" evidence="3">
    <location>
        <begin position="1"/>
        <end position="22"/>
    </location>
</feature>
<comment type="caution">
    <text evidence="6">The sequence shown here is derived from an EMBL/GenBank/DDBJ whole genome shotgun (WGS) entry which is preliminary data.</text>
</comment>
<sequence>MGFRRKNDEPDPPDPVFDEDQDLSEVWPQVVREYENTTKTKLDPKMTFESFQLQIDASIKESTTKSHQHARKVLNNVGVFIEKFGSILAQGAGTVFGPTAQCWNAISFVIQAVRGFNDMMDGFVTLMERSSAFLRRLVHFMQQKMGTDGTYLPRDLRKPAYDILSLFLRVLQSSYKLATSKREHLKAMAKVILFNSDEQVAVSLTLMEGLIKDFTMAEIDEILSDVRGVARHLDKSEEERKQYEGEAREYLQEICKVGDQVLSITQQMKTTMDGRASKDQHKDNLLKIANSLGLKKGDSWETWNKRHSELCKTHVPGTGEWLSQDEPVFIQWADLDQHDKKVLFLTADSGFGKTHLFSHVVSHLEKKCRTPRGPNQAYLAYYYYGEDKDDSLERCIGSIIYQFAAADIGYAEAVVEECGRSSSIARAEDRWENLVSKLQHAMKGTYFLCMDGFDNRGQLDAAGTMVSTISRRAVSPAESKGVSLRLFISGNEDALSELSQGAEIIPAIVLGPRGHFARPPERAGDDLDISSPSEKLPNASDLRAVTRARIKDVCKIKPDLKAILSETNIELLLEGIRGNYKNLEAKITEINACDTKGKVQDVINNTSADMDTVRRNTVKALDALLTSRQAQVLNGLLVWVAGLSYQEPSTKLLESVLFLTLGEEFLLADQIRTTYSPVLEVDKEGIVGLKDGMKDILSASDTSGSESTLSQLHAEAIGSAEVNLCRRFIKNACDPIDYARFRFDEFFDAMAQKVHIYLDGDNDVNVTILGLCFRGLFESRKDGKLEELCDYASKYFYYHLKFLVEALDNDFEPSKKFLADIGMKVVDLFYDSNMIDVWFMEKNLNWLKCDFLWQEDYIDSLLRLLKNSQVAKGYARDADKSKWVQAAISGNANKYSIFERVAARLASHWFSSTGITERNYLWISYGMVAKVHNPDKPFEEWNPPSLVEADKFICWAKEHIDTNIDSFTWDSRVGATYIVFEHYKAAIVALDRAEQHSQTSWGLLFNLAKAHESEKNYRTAIKYMQDFKSFNKSSPETDDDYKTAGWELLLLEANCYRQCREYDLAIKCFQDLLDQDIDDNSDMSWTHLNALEGLFTTWTEAKRYQSITEFVRQWKDSAAQIRGPTYWLRRAAYWNDVHTSIIVAAKLARVVEEIISLYQEAIDCKLVDLSMANEQGIDMSADVTEQLQYFQAVLRFHGSGSQHDQHLSIQYWEEIIRRSDENPALYMTAWTASRKLAPTLLDKAVAELVTAPSSPSENYMSKLEKLANLNTSVICNLRQGYNDPRLCLIRLYCLKGDHSSATVQAQARLCSVFDKWPETTDDDSFRLRFANLAQTLTVLDKDEDAIAAWQAIGAPQPFNTSSVVSEIVGTAEISQPSSGVSSTNGVPATVDNKSEDVAELSASATNTTKAYISGYGCDGKCGKDWSDMLTDCWVCKHCLCVQLCPGCHEKLLADDLHPLVCNKDHEMLFLPPFDWDAWRSRPAEMMTVGQKLVPRAEWVDKICKEFNVQQNEIDLIKMEKARELKAASVIAVQWRNRLQRLRARKQATAPKLRRVKTVG</sequence>
<proteinExistence type="predicted"/>
<dbReference type="Gene3D" id="1.25.40.10">
    <property type="entry name" value="Tetratricopeptide repeat domain"/>
    <property type="match status" value="1"/>
</dbReference>
<evidence type="ECO:0000259" key="5">
    <source>
        <dbReference type="Pfam" id="PF24883"/>
    </source>
</evidence>
<dbReference type="Pfam" id="PF17109">
    <property type="entry name" value="Goodbye"/>
    <property type="match status" value="1"/>
</dbReference>
<evidence type="ECO:0000259" key="4">
    <source>
        <dbReference type="Pfam" id="PF17109"/>
    </source>
</evidence>
<feature type="domain" description="Fungal STAND N-terminal Goodbye" evidence="4">
    <location>
        <begin position="27"/>
        <end position="137"/>
    </location>
</feature>